<dbReference type="EMBL" id="CAJJDN010000123">
    <property type="protein sequence ID" value="CAD8119827.1"/>
    <property type="molecule type" value="Genomic_DNA"/>
</dbReference>
<protein>
    <submittedName>
        <fullName evidence="1">Uncharacterized protein</fullName>
    </submittedName>
</protein>
<evidence type="ECO:0000313" key="2">
    <source>
        <dbReference type="Proteomes" id="UP000692954"/>
    </source>
</evidence>
<dbReference type="Proteomes" id="UP000692954">
    <property type="component" value="Unassembled WGS sequence"/>
</dbReference>
<sequence>MQVYKQSKFTSKSIGINVTFRDLLDSSIQSKIGKVVKVFISKTQANNYKLRVIMCVIVREIFKFQFKENR</sequence>
<keyword evidence="2" id="KW-1185">Reference proteome</keyword>
<name>A0A8S1QY39_9CILI</name>
<comment type="caution">
    <text evidence="1">The sequence shown here is derived from an EMBL/GenBank/DDBJ whole genome shotgun (WGS) entry which is preliminary data.</text>
</comment>
<gene>
    <name evidence="1" type="ORF">PSON_ATCC_30995.1.T1230015</name>
</gene>
<organism evidence="1 2">
    <name type="scientific">Paramecium sonneborni</name>
    <dbReference type="NCBI Taxonomy" id="65129"/>
    <lineage>
        <taxon>Eukaryota</taxon>
        <taxon>Sar</taxon>
        <taxon>Alveolata</taxon>
        <taxon>Ciliophora</taxon>
        <taxon>Intramacronucleata</taxon>
        <taxon>Oligohymenophorea</taxon>
        <taxon>Peniculida</taxon>
        <taxon>Parameciidae</taxon>
        <taxon>Paramecium</taxon>
    </lineage>
</organism>
<evidence type="ECO:0000313" key="1">
    <source>
        <dbReference type="EMBL" id="CAD8119827.1"/>
    </source>
</evidence>
<proteinExistence type="predicted"/>
<dbReference type="AlphaFoldDB" id="A0A8S1QY39"/>
<accession>A0A8S1QY39</accession>
<reference evidence="1" key="1">
    <citation type="submission" date="2021-01" db="EMBL/GenBank/DDBJ databases">
        <authorList>
            <consortium name="Genoscope - CEA"/>
            <person name="William W."/>
        </authorList>
    </citation>
    <scope>NUCLEOTIDE SEQUENCE</scope>
</reference>